<sequence>MLSPDTRSKAQSIGRFLSNLVMPNIAAFIAWGLFAALFIPTGWIPNQDLAQFVEPMISNLIPLLIGYTGGRLIAGERGAVVGAIMTTGLIVGASVPMLIGAMLVGPLGGLAIKAFDNFTAHRVKHGFEMLINNFSAGIIGMLGAIIAYYVVGPAIVVLSAMLTAGVEALVDSGTLVLVAILVEPAKVLFLNNAINHGVFSPLGIQQVEAVGHSIFFLIESNPGPGLGILLAYVASTKGQMKQTAAGATLIHFFGGIQEVYFPYVMMKPRLILALIIGSMSGIAVLMLFNAGLVSAASPGSIVSVILMTPKDSLIGVGASVIVSTLVSFAMGLVIIKFEQTKEQRQKQAEQKQANRSGNYTPVTDTIELFELAPQKEEQKLSITADNISLGLSADTKQQAIQFAGEKLLQLGYVNEEYIAGMHKREALLSTYLGEGIALPHGVIGEKQNVLATGIVVCQYPDGVEWGSEPEDRARLVIAIAARGDKHIHVISAVSSALDDDEVLQQLTTTSDVDDVIRILNKN</sequence>
<dbReference type="PROSITE" id="PS51094">
    <property type="entry name" value="PTS_EIIA_TYPE_2"/>
    <property type="match status" value="1"/>
</dbReference>
<dbReference type="Gene3D" id="3.40.930.10">
    <property type="entry name" value="Mannitol-specific EII, Chain A"/>
    <property type="match status" value="1"/>
</dbReference>
<comment type="subcellular location">
    <subcellularLocation>
        <location evidence="1">Cell membrane</location>
        <topology evidence="1">Multi-pass membrane protein</topology>
    </subcellularLocation>
</comment>
<keyword evidence="5" id="KW-0762">Sugar transport</keyword>
<evidence type="ECO:0000256" key="1">
    <source>
        <dbReference type="ARBA" id="ARBA00004651"/>
    </source>
</evidence>
<dbReference type="PROSITE" id="PS00372">
    <property type="entry name" value="PTS_EIIA_TYPE_2_HIS"/>
    <property type="match status" value="1"/>
</dbReference>
<dbReference type="Pfam" id="PF00359">
    <property type="entry name" value="PTS_EIIA_2"/>
    <property type="match status" value="1"/>
</dbReference>
<feature type="domain" description="PTS EIIC type-2" evidence="14">
    <location>
        <begin position="13"/>
        <end position="328"/>
    </location>
</feature>
<evidence type="ECO:0000256" key="4">
    <source>
        <dbReference type="ARBA" id="ARBA00022553"/>
    </source>
</evidence>
<dbReference type="InterPro" id="IPR050893">
    <property type="entry name" value="Sugar_PTS"/>
</dbReference>
<evidence type="ECO:0000256" key="2">
    <source>
        <dbReference type="ARBA" id="ARBA00022448"/>
    </source>
</evidence>
<dbReference type="InterPro" id="IPR002178">
    <property type="entry name" value="PTS_EIIA_type-2_dom"/>
</dbReference>
<dbReference type="Pfam" id="PF02378">
    <property type="entry name" value="PTS_EIIC"/>
    <property type="match status" value="1"/>
</dbReference>
<dbReference type="RefSeq" id="WP_237486070.1">
    <property type="nucleotide sequence ID" value="NZ_CAKLCM010000003.1"/>
</dbReference>
<dbReference type="InterPro" id="IPR016152">
    <property type="entry name" value="PTrfase/Anion_transptr"/>
</dbReference>
<evidence type="ECO:0000259" key="13">
    <source>
        <dbReference type="PROSITE" id="PS51094"/>
    </source>
</evidence>
<evidence type="ECO:0000256" key="6">
    <source>
        <dbReference type="ARBA" id="ARBA00022679"/>
    </source>
</evidence>
<evidence type="ECO:0000256" key="8">
    <source>
        <dbReference type="ARBA" id="ARBA00022692"/>
    </source>
</evidence>
<dbReference type="PANTHER" id="PTHR30181:SF2">
    <property type="entry name" value="PTS SYSTEM MANNITOL-SPECIFIC EIICBA COMPONENT"/>
    <property type="match status" value="1"/>
</dbReference>
<evidence type="ECO:0000313" key="15">
    <source>
        <dbReference type="EMBL" id="CAH0529455.1"/>
    </source>
</evidence>
<evidence type="ECO:0000259" key="14">
    <source>
        <dbReference type="PROSITE" id="PS51104"/>
    </source>
</evidence>
<accession>A0ABN8DJG5</accession>
<keyword evidence="6" id="KW-0808">Transferase</keyword>
<dbReference type="EMBL" id="CAKLCM010000003">
    <property type="protein sequence ID" value="CAH0529455.1"/>
    <property type="molecule type" value="Genomic_DNA"/>
</dbReference>
<keyword evidence="9" id="KW-0418">Kinase</keyword>
<feature type="transmembrane region" description="Helical" evidence="12">
    <location>
        <begin position="20"/>
        <end position="44"/>
    </location>
</feature>
<evidence type="ECO:0000256" key="5">
    <source>
        <dbReference type="ARBA" id="ARBA00022597"/>
    </source>
</evidence>
<evidence type="ECO:0000256" key="12">
    <source>
        <dbReference type="SAM" id="Phobius"/>
    </source>
</evidence>
<evidence type="ECO:0000256" key="3">
    <source>
        <dbReference type="ARBA" id="ARBA00022475"/>
    </source>
</evidence>
<keyword evidence="4" id="KW-0597">Phosphoprotein</keyword>
<feature type="transmembrane region" description="Helical" evidence="12">
    <location>
        <begin position="313"/>
        <end position="335"/>
    </location>
</feature>
<dbReference type="CDD" id="cd00211">
    <property type="entry name" value="PTS_IIA_fru"/>
    <property type="match status" value="1"/>
</dbReference>
<dbReference type="SUPFAM" id="SSF55804">
    <property type="entry name" value="Phoshotransferase/anion transport protein"/>
    <property type="match status" value="1"/>
</dbReference>
<dbReference type="PANTHER" id="PTHR30181">
    <property type="entry name" value="MANNITOL PERMEASE IIC COMPONENT"/>
    <property type="match status" value="1"/>
</dbReference>
<gene>
    <name evidence="15" type="ORF">VHP8226_03228</name>
</gene>
<organism evidence="15 16">
    <name type="scientific">Vibrio hippocampi</name>
    <dbReference type="NCBI Taxonomy" id="654686"/>
    <lineage>
        <taxon>Bacteria</taxon>
        <taxon>Pseudomonadati</taxon>
        <taxon>Pseudomonadota</taxon>
        <taxon>Gammaproteobacteria</taxon>
        <taxon>Vibrionales</taxon>
        <taxon>Vibrionaceae</taxon>
        <taxon>Vibrio</taxon>
    </lineage>
</organism>
<keyword evidence="3" id="KW-1003">Cell membrane</keyword>
<reference evidence="15" key="1">
    <citation type="submission" date="2021-12" db="EMBL/GenBank/DDBJ databases">
        <authorList>
            <person name="Rodrigo-Torres L."/>
            <person name="Arahal R. D."/>
            <person name="Lucena T."/>
        </authorList>
    </citation>
    <scope>NUCLEOTIDE SEQUENCE</scope>
    <source>
        <strain evidence="15">CECT 8226</strain>
    </source>
</reference>
<feature type="transmembrane region" description="Helical" evidence="12">
    <location>
        <begin position="270"/>
        <end position="293"/>
    </location>
</feature>
<dbReference type="PROSITE" id="PS51104">
    <property type="entry name" value="PTS_EIIC_TYPE_2"/>
    <property type="match status" value="1"/>
</dbReference>
<dbReference type="InterPro" id="IPR013014">
    <property type="entry name" value="PTS_EIIC_2"/>
</dbReference>
<evidence type="ECO:0000256" key="7">
    <source>
        <dbReference type="ARBA" id="ARBA00022683"/>
    </source>
</evidence>
<evidence type="ECO:0008006" key="17">
    <source>
        <dbReference type="Google" id="ProtNLM"/>
    </source>
</evidence>
<keyword evidence="16" id="KW-1185">Reference proteome</keyword>
<dbReference type="Proteomes" id="UP000838160">
    <property type="component" value="Unassembled WGS sequence"/>
</dbReference>
<keyword evidence="10 12" id="KW-1133">Transmembrane helix</keyword>
<keyword evidence="8 12" id="KW-0812">Transmembrane</keyword>
<protein>
    <recommendedName>
        <fullName evidence="17">PTS system mannitol-specific EIICBA component</fullName>
    </recommendedName>
</protein>
<name>A0ABN8DJG5_9VIBR</name>
<evidence type="ECO:0000256" key="9">
    <source>
        <dbReference type="ARBA" id="ARBA00022777"/>
    </source>
</evidence>
<proteinExistence type="predicted"/>
<dbReference type="InterPro" id="IPR003352">
    <property type="entry name" value="PTS_EIIC"/>
</dbReference>
<evidence type="ECO:0000313" key="16">
    <source>
        <dbReference type="Proteomes" id="UP000838160"/>
    </source>
</evidence>
<keyword evidence="11 12" id="KW-0472">Membrane</keyword>
<feature type="domain" description="PTS EIIA type-2" evidence="13">
    <location>
        <begin position="380"/>
        <end position="522"/>
    </location>
</feature>
<keyword evidence="7" id="KW-0598">Phosphotransferase system</keyword>
<feature type="transmembrane region" description="Helical" evidence="12">
    <location>
        <begin position="130"/>
        <end position="151"/>
    </location>
</feature>
<evidence type="ECO:0000256" key="11">
    <source>
        <dbReference type="ARBA" id="ARBA00023136"/>
    </source>
</evidence>
<comment type="caution">
    <text evidence="15">The sequence shown here is derived from an EMBL/GenBank/DDBJ whole genome shotgun (WGS) entry which is preliminary data.</text>
</comment>
<feature type="transmembrane region" description="Helical" evidence="12">
    <location>
        <begin position="80"/>
        <end position="109"/>
    </location>
</feature>
<feature type="transmembrane region" description="Helical" evidence="12">
    <location>
        <begin position="56"/>
        <end position="74"/>
    </location>
</feature>
<evidence type="ECO:0000256" key="10">
    <source>
        <dbReference type="ARBA" id="ARBA00022989"/>
    </source>
</evidence>
<keyword evidence="2" id="KW-0813">Transport</keyword>